<evidence type="ECO:0000313" key="2">
    <source>
        <dbReference type="Proteomes" id="UP000192284"/>
    </source>
</evidence>
<accession>A0A1W9ZH18</accession>
<dbReference type="RefSeq" id="WP_083115402.1">
    <property type="nucleotide sequence ID" value="NZ_JACKTS010000018.1"/>
</dbReference>
<dbReference type="AlphaFoldDB" id="A0A1W9ZH18"/>
<dbReference type="OrthoDB" id="3763081at2"/>
<sequence>MELVVFGACGQTGDLADYLVALAAVPSAVGQSVIVSTVENTPSVWQLIRREAGSRPPNPEEARR</sequence>
<keyword evidence="2" id="KW-1185">Reference proteome</keyword>
<evidence type="ECO:0000313" key="1">
    <source>
        <dbReference type="EMBL" id="ORA15141.1"/>
    </source>
</evidence>
<reference evidence="1 2" key="1">
    <citation type="submission" date="2017-02" db="EMBL/GenBank/DDBJ databases">
        <title>The new phylogeny of genus Mycobacterium.</title>
        <authorList>
            <person name="Tortoli E."/>
            <person name="Trovato A."/>
            <person name="Cirillo D.M."/>
        </authorList>
    </citation>
    <scope>NUCLEOTIDE SEQUENCE [LARGE SCALE GENOMIC DNA]</scope>
    <source>
        <strain evidence="1 2">DSM 45057</strain>
    </source>
</reference>
<protein>
    <submittedName>
        <fullName evidence="1">Uncharacterized protein</fullName>
    </submittedName>
</protein>
<gene>
    <name evidence="1" type="ORF">BST12_22180</name>
</gene>
<proteinExistence type="predicted"/>
<comment type="caution">
    <text evidence="1">The sequence shown here is derived from an EMBL/GenBank/DDBJ whole genome shotgun (WGS) entry which is preliminary data.</text>
</comment>
<dbReference type="Proteomes" id="UP000192284">
    <property type="component" value="Unassembled WGS sequence"/>
</dbReference>
<name>A0A1W9ZH18_MYCAN</name>
<dbReference type="EMBL" id="MVHE01000052">
    <property type="protein sequence ID" value="ORA15141.1"/>
    <property type="molecule type" value="Genomic_DNA"/>
</dbReference>
<organism evidence="1 2">
    <name type="scientific">Mycobacterium angelicum</name>
    <dbReference type="NCBI Taxonomy" id="470074"/>
    <lineage>
        <taxon>Bacteria</taxon>
        <taxon>Bacillati</taxon>
        <taxon>Actinomycetota</taxon>
        <taxon>Actinomycetes</taxon>
        <taxon>Mycobacteriales</taxon>
        <taxon>Mycobacteriaceae</taxon>
        <taxon>Mycobacterium</taxon>
    </lineage>
</organism>